<evidence type="ECO:0000256" key="1">
    <source>
        <dbReference type="SAM" id="MobiDB-lite"/>
    </source>
</evidence>
<reference evidence="2 3" key="1">
    <citation type="submission" date="2024-03" db="EMBL/GenBank/DDBJ databases">
        <title>Novel Streptomyces species of biotechnological and ecological value are a feature of Machair soil.</title>
        <authorList>
            <person name="Prole J.R."/>
            <person name="Goodfellow M."/>
            <person name="Allenby N."/>
            <person name="Ward A.C."/>
        </authorList>
    </citation>
    <scope>NUCLEOTIDE SEQUENCE [LARGE SCALE GENOMIC DNA]</scope>
    <source>
        <strain evidence="2 3">MS1.HAVA.3</strain>
    </source>
</reference>
<dbReference type="Proteomes" id="UP001382904">
    <property type="component" value="Unassembled WGS sequence"/>
</dbReference>
<evidence type="ECO:0000313" key="3">
    <source>
        <dbReference type="Proteomes" id="UP001382904"/>
    </source>
</evidence>
<keyword evidence="3" id="KW-1185">Reference proteome</keyword>
<evidence type="ECO:0000313" key="2">
    <source>
        <dbReference type="EMBL" id="MEJ8645624.1"/>
    </source>
</evidence>
<evidence type="ECO:0008006" key="4">
    <source>
        <dbReference type="Google" id="ProtNLM"/>
    </source>
</evidence>
<proteinExistence type="predicted"/>
<dbReference type="EMBL" id="JBBKAM010000004">
    <property type="protein sequence ID" value="MEJ8645624.1"/>
    <property type="molecule type" value="Genomic_DNA"/>
</dbReference>
<organism evidence="2 3">
    <name type="scientific">Streptomyces caledonius</name>
    <dbReference type="NCBI Taxonomy" id="3134107"/>
    <lineage>
        <taxon>Bacteria</taxon>
        <taxon>Bacillati</taxon>
        <taxon>Actinomycetota</taxon>
        <taxon>Actinomycetes</taxon>
        <taxon>Kitasatosporales</taxon>
        <taxon>Streptomycetaceae</taxon>
        <taxon>Streptomyces</taxon>
    </lineage>
</organism>
<accession>A0ABU8UEA6</accession>
<sequence>MQTGDRTSAGAAGGRLAVLDGIRVLAALAVLFYHYAALESAWGEPTAGVFPSPTGSPSTAGSESRSSSWSAASSSV</sequence>
<feature type="compositionally biased region" description="Low complexity" evidence="1">
    <location>
        <begin position="51"/>
        <end position="76"/>
    </location>
</feature>
<comment type="caution">
    <text evidence="2">The sequence shown here is derived from an EMBL/GenBank/DDBJ whole genome shotgun (WGS) entry which is preliminary data.</text>
</comment>
<feature type="region of interest" description="Disordered" evidence="1">
    <location>
        <begin position="46"/>
        <end position="76"/>
    </location>
</feature>
<protein>
    <recommendedName>
        <fullName evidence="4">Acyltransferase 3 domain-containing protein</fullName>
    </recommendedName>
</protein>
<name>A0ABU8UEA6_9ACTN</name>
<gene>
    <name evidence="2" type="ORF">WKI68_39295</name>
</gene>